<dbReference type="GO" id="GO:0035803">
    <property type="term" value="P:egg coat formation"/>
    <property type="evidence" value="ECO:0007669"/>
    <property type="project" value="TreeGrafter"/>
</dbReference>
<proteinExistence type="predicted"/>
<feature type="compositionally biased region" description="Polar residues" evidence="1">
    <location>
        <begin position="212"/>
        <end position="224"/>
    </location>
</feature>
<reference evidence="3" key="2">
    <citation type="submission" date="2025-09" db="UniProtKB">
        <authorList>
            <consortium name="Ensembl"/>
        </authorList>
    </citation>
    <scope>IDENTIFICATION</scope>
</reference>
<feature type="signal peptide" evidence="2">
    <location>
        <begin position="1"/>
        <end position="20"/>
    </location>
</feature>
<feature type="chain" id="PRO_5018717281" description="ZP domain-containing protein" evidence="2">
    <location>
        <begin position="21"/>
        <end position="440"/>
    </location>
</feature>
<organism evidence="3 4">
    <name type="scientific">Cyprinodon variegatus</name>
    <name type="common">Sheepshead minnow</name>
    <dbReference type="NCBI Taxonomy" id="28743"/>
    <lineage>
        <taxon>Eukaryota</taxon>
        <taxon>Metazoa</taxon>
        <taxon>Chordata</taxon>
        <taxon>Craniata</taxon>
        <taxon>Vertebrata</taxon>
        <taxon>Euteleostomi</taxon>
        <taxon>Actinopterygii</taxon>
        <taxon>Neopterygii</taxon>
        <taxon>Teleostei</taxon>
        <taxon>Neoteleostei</taxon>
        <taxon>Acanthomorphata</taxon>
        <taxon>Ovalentaria</taxon>
        <taxon>Atherinomorphae</taxon>
        <taxon>Cyprinodontiformes</taxon>
        <taxon>Cyprinodontidae</taxon>
        <taxon>Cyprinodon</taxon>
    </lineage>
</organism>
<dbReference type="PANTHER" id="PTHR11576:SF18">
    <property type="entry name" value="ZONA PELLUCIDA PROTEIN C"/>
    <property type="match status" value="1"/>
</dbReference>
<feature type="compositionally biased region" description="Basic and acidic residues" evidence="1">
    <location>
        <begin position="394"/>
        <end position="414"/>
    </location>
</feature>
<evidence type="ECO:0000313" key="4">
    <source>
        <dbReference type="Proteomes" id="UP000265020"/>
    </source>
</evidence>
<keyword evidence="4" id="KW-1185">Reference proteome</keyword>
<accession>A0A3Q2DC34</accession>
<dbReference type="GO" id="GO:0007339">
    <property type="term" value="P:binding of sperm to zona pellucida"/>
    <property type="evidence" value="ECO:0007669"/>
    <property type="project" value="TreeGrafter"/>
</dbReference>
<evidence type="ECO:0000256" key="1">
    <source>
        <dbReference type="SAM" id="MobiDB-lite"/>
    </source>
</evidence>
<dbReference type="GeneTree" id="ENSGT00940000176015"/>
<name>A0A3Q2DC34_CYPVA</name>
<evidence type="ECO:0008006" key="5">
    <source>
        <dbReference type="Google" id="ProtNLM"/>
    </source>
</evidence>
<feature type="compositionally biased region" description="Polar residues" evidence="1">
    <location>
        <begin position="349"/>
        <end position="363"/>
    </location>
</feature>
<dbReference type="Ensembl" id="ENSCVAT00000024692.1">
    <property type="protein sequence ID" value="ENSCVAP00000016332.1"/>
    <property type="gene ID" value="ENSCVAG00000019266.1"/>
</dbReference>
<dbReference type="PANTHER" id="PTHR11576">
    <property type="entry name" value="ZONA PELLUCIDA SPERM-BINDING PROTEIN 3"/>
    <property type="match status" value="1"/>
</dbReference>
<reference evidence="3" key="1">
    <citation type="submission" date="2025-08" db="UniProtKB">
        <authorList>
            <consortium name="Ensembl"/>
        </authorList>
    </citation>
    <scope>IDENTIFICATION</scope>
</reference>
<feature type="region of interest" description="Disordered" evidence="1">
    <location>
        <begin position="349"/>
        <end position="370"/>
    </location>
</feature>
<dbReference type="Proteomes" id="UP000265020">
    <property type="component" value="Unassembled WGS sequence"/>
</dbReference>
<dbReference type="GO" id="GO:2000344">
    <property type="term" value="P:positive regulation of acrosome reaction"/>
    <property type="evidence" value="ECO:0007669"/>
    <property type="project" value="TreeGrafter"/>
</dbReference>
<dbReference type="AlphaFoldDB" id="A0A3Q2DC34"/>
<dbReference type="GO" id="GO:0031012">
    <property type="term" value="C:extracellular matrix"/>
    <property type="evidence" value="ECO:0007669"/>
    <property type="project" value="TreeGrafter"/>
</dbReference>
<protein>
    <recommendedName>
        <fullName evidence="5">ZP domain-containing protein</fullName>
    </recommendedName>
</protein>
<dbReference type="OMA" id="VIMNKGC"/>
<evidence type="ECO:0000256" key="2">
    <source>
        <dbReference type="SAM" id="SignalP"/>
    </source>
</evidence>
<keyword evidence="2" id="KW-0732">Signal</keyword>
<dbReference type="GO" id="GO:0032190">
    <property type="term" value="F:acrosin binding"/>
    <property type="evidence" value="ECO:0007669"/>
    <property type="project" value="TreeGrafter"/>
</dbReference>
<dbReference type="Gene3D" id="2.60.40.4100">
    <property type="entry name" value="Zona pellucida, ZP-C domain"/>
    <property type="match status" value="1"/>
</dbReference>
<sequence>MGTLQRVLWSFLCCFITVQSFHSPDDLMFHQDFQSPFDDNWFFPFEGNLNFPSFDTIFTSWTQRAESNVYKRGQVVRLQVSAETRPGQQLFIQSCFKSSRLTSPAGLQGCFGSVLMVVLIPGRCASSLGSPHPVALFAATNRLYVHCSVVLSDLGVNTAAKSCNYNSTGSRWEELSGDTEVCDAHLSFLGPLLIVDEWEFSTVLPDSKRLESSGSSLPTTTRASTVPGEDGIVSSAFLSQGELQSSPKGILVVHQEPTTRLTVWLPEQVQGDLPTAPVIENIGGSSQWDTKLVDGWQIPQNDFSFEFQRKSRYDHLDTEKNQPGFPHPTEMDVNPLLVEPKAAVLDATAQESQMNRSPSSNSELQRDAAVEPDLEVQPIIRTKLEFSKGADGSKKLSYEEEVKQQETRHEAKDGAKRKHRLKGLRLTFVDLLRYEVILKH</sequence>
<evidence type="ECO:0000313" key="3">
    <source>
        <dbReference type="Ensembl" id="ENSCVAP00000016332.1"/>
    </source>
</evidence>
<feature type="region of interest" description="Disordered" evidence="1">
    <location>
        <begin position="208"/>
        <end position="227"/>
    </location>
</feature>
<dbReference type="InterPro" id="IPR042235">
    <property type="entry name" value="ZP-C_dom"/>
</dbReference>
<feature type="region of interest" description="Disordered" evidence="1">
    <location>
        <begin position="394"/>
        <end position="417"/>
    </location>
</feature>